<accession>A0A1M6WVV5</accession>
<dbReference type="PRINTS" id="PR00502">
    <property type="entry name" value="NUDIXFAMILY"/>
</dbReference>
<evidence type="ECO:0000313" key="5">
    <source>
        <dbReference type="EMBL" id="SHK97786.1"/>
    </source>
</evidence>
<sequence length="140" mass="16184">MSYFCRMDYINCVGLIALENRKLLLAYSRNKQAWYLPGGKVDPGETNLEAIRREIKEELNLELSPEQLQEYYYIEAPAFGENNKLMKQHTYLCQLTAMPQPTAEIEAIRFFSPADYSTEEHQVPGVLTAFRKLKDDGLID</sequence>
<dbReference type="InterPro" id="IPR020084">
    <property type="entry name" value="NUDIX_hydrolase_CS"/>
</dbReference>
<reference evidence="5 6" key="1">
    <citation type="submission" date="2016-11" db="EMBL/GenBank/DDBJ databases">
        <authorList>
            <person name="Jaros S."/>
            <person name="Januszkiewicz K."/>
            <person name="Wedrychowicz H."/>
        </authorList>
    </citation>
    <scope>NUCLEOTIDE SEQUENCE [LARGE SCALE GENOMIC DNA]</scope>
    <source>
        <strain evidence="5 6">DSM 27406</strain>
    </source>
</reference>
<protein>
    <submittedName>
        <fullName evidence="5">ADP-ribose pyrophosphatase YjhB, NUDIX family</fullName>
    </submittedName>
</protein>
<gene>
    <name evidence="5" type="ORF">SAMN05444266_101785</name>
</gene>
<comment type="cofactor">
    <cofactor evidence="1">
        <name>Mg(2+)</name>
        <dbReference type="ChEBI" id="CHEBI:18420"/>
    </cofactor>
</comment>
<evidence type="ECO:0000259" key="4">
    <source>
        <dbReference type="PROSITE" id="PS51462"/>
    </source>
</evidence>
<evidence type="ECO:0000313" key="6">
    <source>
        <dbReference type="Proteomes" id="UP000184420"/>
    </source>
</evidence>
<dbReference type="CDD" id="cd04690">
    <property type="entry name" value="NUDIX_Hydrolase"/>
    <property type="match status" value="1"/>
</dbReference>
<evidence type="ECO:0000256" key="3">
    <source>
        <dbReference type="RuleBase" id="RU003476"/>
    </source>
</evidence>
<comment type="similarity">
    <text evidence="3">Belongs to the Nudix hydrolase family.</text>
</comment>
<dbReference type="AlphaFoldDB" id="A0A1M6WVV5"/>
<dbReference type="Gene3D" id="3.90.79.10">
    <property type="entry name" value="Nucleoside Triphosphate Pyrophosphohydrolase"/>
    <property type="match status" value="1"/>
</dbReference>
<evidence type="ECO:0000256" key="2">
    <source>
        <dbReference type="ARBA" id="ARBA00022801"/>
    </source>
</evidence>
<dbReference type="EMBL" id="FRBL01000001">
    <property type="protein sequence ID" value="SHK97786.1"/>
    <property type="molecule type" value="Genomic_DNA"/>
</dbReference>
<name>A0A1M6WVV5_9BACT</name>
<dbReference type="Pfam" id="PF00293">
    <property type="entry name" value="NUDIX"/>
    <property type="match status" value="1"/>
</dbReference>
<keyword evidence="2 3" id="KW-0378">Hydrolase</keyword>
<keyword evidence="6" id="KW-1185">Reference proteome</keyword>
<proteinExistence type="inferred from homology"/>
<dbReference type="PROSITE" id="PS51462">
    <property type="entry name" value="NUDIX"/>
    <property type="match status" value="1"/>
</dbReference>
<dbReference type="GO" id="GO:0016787">
    <property type="term" value="F:hydrolase activity"/>
    <property type="evidence" value="ECO:0007669"/>
    <property type="project" value="UniProtKB-KW"/>
</dbReference>
<dbReference type="PANTHER" id="PTHR43046:SF2">
    <property type="entry name" value="8-OXO-DGTP DIPHOSPHATASE-RELATED"/>
    <property type="match status" value="1"/>
</dbReference>
<dbReference type="PROSITE" id="PS00893">
    <property type="entry name" value="NUDIX_BOX"/>
    <property type="match status" value="1"/>
</dbReference>
<organism evidence="5 6">
    <name type="scientific">Chitinophaga jiangningensis</name>
    <dbReference type="NCBI Taxonomy" id="1419482"/>
    <lineage>
        <taxon>Bacteria</taxon>
        <taxon>Pseudomonadati</taxon>
        <taxon>Bacteroidota</taxon>
        <taxon>Chitinophagia</taxon>
        <taxon>Chitinophagales</taxon>
        <taxon>Chitinophagaceae</taxon>
        <taxon>Chitinophaga</taxon>
    </lineage>
</organism>
<dbReference type="InterPro" id="IPR015797">
    <property type="entry name" value="NUDIX_hydrolase-like_dom_sf"/>
</dbReference>
<dbReference type="InterPro" id="IPR000086">
    <property type="entry name" value="NUDIX_hydrolase_dom"/>
</dbReference>
<dbReference type="Proteomes" id="UP000184420">
    <property type="component" value="Unassembled WGS sequence"/>
</dbReference>
<dbReference type="PANTHER" id="PTHR43046">
    <property type="entry name" value="GDP-MANNOSE MANNOSYL HYDROLASE"/>
    <property type="match status" value="1"/>
</dbReference>
<feature type="domain" description="Nudix hydrolase" evidence="4">
    <location>
        <begin position="8"/>
        <end position="133"/>
    </location>
</feature>
<dbReference type="InterPro" id="IPR020476">
    <property type="entry name" value="Nudix_hydrolase"/>
</dbReference>
<evidence type="ECO:0000256" key="1">
    <source>
        <dbReference type="ARBA" id="ARBA00001946"/>
    </source>
</evidence>
<dbReference type="STRING" id="1419482.SAMN05444266_101785"/>
<dbReference type="SUPFAM" id="SSF55811">
    <property type="entry name" value="Nudix"/>
    <property type="match status" value="1"/>
</dbReference>